<dbReference type="Proteomes" id="UP001280121">
    <property type="component" value="Unassembled WGS sequence"/>
</dbReference>
<protein>
    <recommendedName>
        <fullName evidence="3">Reverse transcriptase domain-containing protein</fullName>
    </recommendedName>
</protein>
<gene>
    <name evidence="1" type="ORF">Ddye_000403</name>
</gene>
<dbReference type="AlphaFoldDB" id="A0AAD9XLN5"/>
<evidence type="ECO:0000313" key="1">
    <source>
        <dbReference type="EMBL" id="KAK2661829.1"/>
    </source>
</evidence>
<name>A0AAD9XLN5_9ROSI</name>
<dbReference type="PANTHER" id="PTHR46890:SF48">
    <property type="entry name" value="RNA-DIRECTED DNA POLYMERASE"/>
    <property type="match status" value="1"/>
</dbReference>
<comment type="caution">
    <text evidence="1">The sequence shown here is derived from an EMBL/GenBank/DDBJ whole genome shotgun (WGS) entry which is preliminary data.</text>
</comment>
<dbReference type="PANTHER" id="PTHR46890">
    <property type="entry name" value="NON-LTR RETROLELEMENT REVERSE TRANSCRIPTASE-LIKE PROTEIN-RELATED"/>
    <property type="match status" value="1"/>
</dbReference>
<dbReference type="InterPro" id="IPR052343">
    <property type="entry name" value="Retrotransposon-Effector_Assoc"/>
</dbReference>
<sequence length="122" mass="14015">MLEVEFSFDEVWKTVCDCDRNKAIGPDELNLNFIRVNWDLIKDDVMNFLHVFYNDGSVVKYFNCTFIALIPKIKAPMSLQDYIPISFVGSLYKVLAKVRANRLKVVMDSVIGPSQMAFVKGR</sequence>
<proteinExistence type="predicted"/>
<evidence type="ECO:0008006" key="3">
    <source>
        <dbReference type="Google" id="ProtNLM"/>
    </source>
</evidence>
<organism evidence="1 2">
    <name type="scientific">Dipteronia dyeriana</name>
    <dbReference type="NCBI Taxonomy" id="168575"/>
    <lineage>
        <taxon>Eukaryota</taxon>
        <taxon>Viridiplantae</taxon>
        <taxon>Streptophyta</taxon>
        <taxon>Embryophyta</taxon>
        <taxon>Tracheophyta</taxon>
        <taxon>Spermatophyta</taxon>
        <taxon>Magnoliopsida</taxon>
        <taxon>eudicotyledons</taxon>
        <taxon>Gunneridae</taxon>
        <taxon>Pentapetalae</taxon>
        <taxon>rosids</taxon>
        <taxon>malvids</taxon>
        <taxon>Sapindales</taxon>
        <taxon>Sapindaceae</taxon>
        <taxon>Hippocastanoideae</taxon>
        <taxon>Acereae</taxon>
        <taxon>Dipteronia</taxon>
    </lineage>
</organism>
<evidence type="ECO:0000313" key="2">
    <source>
        <dbReference type="Proteomes" id="UP001280121"/>
    </source>
</evidence>
<reference evidence="1" key="1">
    <citation type="journal article" date="2023" name="Plant J.">
        <title>Genome sequences and population genomics provide insights into the demographic history, inbreeding, and mutation load of two 'living fossil' tree species of Dipteronia.</title>
        <authorList>
            <person name="Feng Y."/>
            <person name="Comes H.P."/>
            <person name="Chen J."/>
            <person name="Zhu S."/>
            <person name="Lu R."/>
            <person name="Zhang X."/>
            <person name="Li P."/>
            <person name="Qiu J."/>
            <person name="Olsen K.M."/>
            <person name="Qiu Y."/>
        </authorList>
    </citation>
    <scope>NUCLEOTIDE SEQUENCE</scope>
    <source>
        <strain evidence="1">KIB01</strain>
    </source>
</reference>
<keyword evidence="2" id="KW-1185">Reference proteome</keyword>
<dbReference type="EMBL" id="JANJYI010000001">
    <property type="protein sequence ID" value="KAK2661829.1"/>
    <property type="molecule type" value="Genomic_DNA"/>
</dbReference>
<accession>A0AAD9XLN5</accession>